<keyword evidence="2" id="KW-1185">Reference proteome</keyword>
<evidence type="ECO:0000313" key="2">
    <source>
        <dbReference type="Proteomes" id="UP000259421"/>
    </source>
</evidence>
<gene>
    <name evidence="1" type="ORF">CcrBL9_gp480</name>
</gene>
<reference evidence="1 2" key="2">
    <citation type="submission" date="2018-09" db="EMBL/GenBank/DDBJ databases">
        <title>Giant CbK-like Caulobacter bacteriophages have genetically divergent genomes.</title>
        <authorList>
            <person name="Wilson K."/>
            <person name="Ely B."/>
        </authorList>
    </citation>
    <scope>NUCLEOTIDE SEQUENCE [LARGE SCALE GENOMIC DNA]</scope>
</reference>
<evidence type="ECO:0000313" key="1">
    <source>
        <dbReference type="EMBL" id="AXQ69504.1"/>
    </source>
</evidence>
<dbReference type="Proteomes" id="UP000259421">
    <property type="component" value="Segment"/>
</dbReference>
<proteinExistence type="predicted"/>
<reference evidence="2" key="1">
    <citation type="submission" date="2018-07" db="EMBL/GenBank/DDBJ databases">
        <title>Giant CbK-like Caulobacter bacteriophages have genetically divergent genomes.</title>
        <authorList>
            <person name="Wilson K.M."/>
            <person name="Ely B."/>
        </authorList>
    </citation>
    <scope>NUCLEOTIDE SEQUENCE [LARGE SCALE GENOMIC DNA]</scope>
</reference>
<sequence length="105" mass="12547">MRWLKELFVPSCKCERLGHRCRTEWRAGYVERIEGNIWNNSYVAFFVRQERVVCTRCKFEVKPWTVVKHEGLSGFGTSRENWEQTQNGGYWTEWGHKPFLKESAS</sequence>
<dbReference type="EMBL" id="MH588546">
    <property type="protein sequence ID" value="AXQ69504.1"/>
    <property type="molecule type" value="Genomic_DNA"/>
</dbReference>
<name>A0A385EC92_9CAUD</name>
<protein>
    <submittedName>
        <fullName evidence="1">Uncharacterized protein</fullName>
    </submittedName>
</protein>
<organism evidence="1 2">
    <name type="scientific">Caulobacter phage CcrBL9</name>
    <dbReference type="NCBI Taxonomy" id="2283270"/>
    <lineage>
        <taxon>Viruses</taxon>
        <taxon>Duplodnaviria</taxon>
        <taxon>Heunggongvirae</taxon>
        <taxon>Uroviricota</taxon>
        <taxon>Caudoviricetes</taxon>
        <taxon>Jeanschmidtviridae</taxon>
        <taxon>Bertelyvirus</taxon>
        <taxon>Bertelyvirus BL9</taxon>
    </lineage>
</organism>
<accession>A0A385EC92</accession>